<organism evidence="1 2">
    <name type="scientific">Rotaria magnacalcarata</name>
    <dbReference type="NCBI Taxonomy" id="392030"/>
    <lineage>
        <taxon>Eukaryota</taxon>
        <taxon>Metazoa</taxon>
        <taxon>Spiralia</taxon>
        <taxon>Gnathifera</taxon>
        <taxon>Rotifera</taxon>
        <taxon>Eurotatoria</taxon>
        <taxon>Bdelloidea</taxon>
        <taxon>Philodinida</taxon>
        <taxon>Philodinidae</taxon>
        <taxon>Rotaria</taxon>
    </lineage>
</organism>
<sequence>NTKTTNIFFDRLLLSPVDQLPYVETDLYKMKIIAVLPTDELIILRYIIETLFIIHAESKLNMICPVGIDPQQRYGQPY</sequence>
<dbReference type="AlphaFoldDB" id="A0A8S2VIJ2"/>
<name>A0A8S2VIJ2_9BILA</name>
<dbReference type="Proteomes" id="UP000681720">
    <property type="component" value="Unassembled WGS sequence"/>
</dbReference>
<evidence type="ECO:0000313" key="1">
    <source>
        <dbReference type="EMBL" id="CAF4395615.1"/>
    </source>
</evidence>
<dbReference type="EMBL" id="CAJOBJ010055755">
    <property type="protein sequence ID" value="CAF4395615.1"/>
    <property type="molecule type" value="Genomic_DNA"/>
</dbReference>
<reference evidence="1" key="1">
    <citation type="submission" date="2021-02" db="EMBL/GenBank/DDBJ databases">
        <authorList>
            <person name="Nowell W R."/>
        </authorList>
    </citation>
    <scope>NUCLEOTIDE SEQUENCE</scope>
</reference>
<protein>
    <submittedName>
        <fullName evidence="1">Uncharacterized protein</fullName>
    </submittedName>
</protein>
<feature type="non-terminal residue" evidence="1">
    <location>
        <position position="1"/>
    </location>
</feature>
<feature type="non-terminal residue" evidence="1">
    <location>
        <position position="78"/>
    </location>
</feature>
<evidence type="ECO:0000313" key="2">
    <source>
        <dbReference type="Proteomes" id="UP000681720"/>
    </source>
</evidence>
<accession>A0A8S2VIJ2</accession>
<gene>
    <name evidence="1" type="ORF">GIL414_LOCUS29917</name>
</gene>
<proteinExistence type="predicted"/>
<comment type="caution">
    <text evidence="1">The sequence shown here is derived from an EMBL/GenBank/DDBJ whole genome shotgun (WGS) entry which is preliminary data.</text>
</comment>